<dbReference type="Gene3D" id="3.30.70.330">
    <property type="match status" value="1"/>
</dbReference>
<sequence>MSASTRLHISGLTPSISQQDIASKLASFGTVHAVDGFGALDGNGDPRKFAYATLEAQPSQVSKCINALSGTTWKGTRLRLAPAKPDFTARWEKEHAELQNGEPPKKRRKRIRGAQGRECNDMAPVTLDNYERHPGWVKTPLDHLVHPMRMRPGHPIPKPQPVEKTGEGKKKKKEKKNKKVKPVPTRATMRVLDPARWGATHLSGTLLESAVVSELAAKRDALGVEDESTDDDDDNDEATAPPAKATTTTVASSSSPSPLPQPPVKAPNADPLATSLREETSQSRKLLDALFGGADSDEWVAQDAIDSDLEELVQKHAPPLPSTSAQPSDEEDASSEDEDVDAMEEDAPQDEEAPPSPSPSEEQQPVQMRSLKAMFAPREEEAGFSLMAGLDLGDLELDDELSLLAPPPAPALTPAPALVAHAPTVSADEWRIAADAPGVRALFFPTSFNAHGFFRTETDEQIRARWEERKGALTADWKKRSREARKRGRRGAGVGGDE</sequence>
<feature type="region of interest" description="Disordered" evidence="3">
    <location>
        <begin position="94"/>
        <end position="119"/>
    </location>
</feature>
<feature type="compositionally biased region" description="Acidic residues" evidence="3">
    <location>
        <begin position="328"/>
        <end position="353"/>
    </location>
</feature>
<gene>
    <name evidence="5" type="ORF">EXIGLDRAFT_732325</name>
</gene>
<accession>A0A165KRN7</accession>
<feature type="compositionally biased region" description="Basic residues" evidence="3">
    <location>
        <begin position="169"/>
        <end position="181"/>
    </location>
</feature>
<dbReference type="InterPro" id="IPR012677">
    <property type="entry name" value="Nucleotide-bd_a/b_plait_sf"/>
</dbReference>
<dbReference type="PANTHER" id="PTHR48029:SF1">
    <property type="entry name" value="NUCLEOLAR PROTEIN 8"/>
    <property type="match status" value="1"/>
</dbReference>
<proteinExistence type="predicted"/>
<dbReference type="Proteomes" id="UP000077266">
    <property type="component" value="Unassembled WGS sequence"/>
</dbReference>
<evidence type="ECO:0000313" key="6">
    <source>
        <dbReference type="Proteomes" id="UP000077266"/>
    </source>
</evidence>
<name>A0A165KRN7_EXIGL</name>
<feature type="region of interest" description="Disordered" evidence="3">
    <location>
        <begin position="221"/>
        <end position="282"/>
    </location>
</feature>
<dbReference type="InterPro" id="IPR035979">
    <property type="entry name" value="RBD_domain_sf"/>
</dbReference>
<dbReference type="InterPro" id="IPR000504">
    <property type="entry name" value="RRM_dom"/>
</dbReference>
<feature type="compositionally biased region" description="Basic residues" evidence="3">
    <location>
        <begin position="479"/>
        <end position="490"/>
    </location>
</feature>
<evidence type="ECO:0000256" key="3">
    <source>
        <dbReference type="SAM" id="MobiDB-lite"/>
    </source>
</evidence>
<evidence type="ECO:0000256" key="2">
    <source>
        <dbReference type="PROSITE-ProRule" id="PRU00176"/>
    </source>
</evidence>
<protein>
    <recommendedName>
        <fullName evidence="4">RRM domain-containing protein</fullName>
    </recommendedName>
</protein>
<evidence type="ECO:0000313" key="5">
    <source>
        <dbReference type="EMBL" id="KZV96763.1"/>
    </source>
</evidence>
<reference evidence="5 6" key="1">
    <citation type="journal article" date="2016" name="Mol. Biol. Evol.">
        <title>Comparative Genomics of Early-Diverging Mushroom-Forming Fungi Provides Insights into the Origins of Lignocellulose Decay Capabilities.</title>
        <authorList>
            <person name="Nagy L.G."/>
            <person name="Riley R."/>
            <person name="Tritt A."/>
            <person name="Adam C."/>
            <person name="Daum C."/>
            <person name="Floudas D."/>
            <person name="Sun H."/>
            <person name="Yadav J.S."/>
            <person name="Pangilinan J."/>
            <person name="Larsson K.H."/>
            <person name="Matsuura K."/>
            <person name="Barry K."/>
            <person name="Labutti K."/>
            <person name="Kuo R."/>
            <person name="Ohm R.A."/>
            <person name="Bhattacharya S.S."/>
            <person name="Shirouzu T."/>
            <person name="Yoshinaga Y."/>
            <person name="Martin F.M."/>
            <person name="Grigoriev I.V."/>
            <person name="Hibbett D.S."/>
        </authorList>
    </citation>
    <scope>NUCLEOTIDE SEQUENCE [LARGE SCALE GENOMIC DNA]</scope>
    <source>
        <strain evidence="5 6">HHB12029</strain>
    </source>
</reference>
<feature type="domain" description="RRM" evidence="4">
    <location>
        <begin position="5"/>
        <end position="85"/>
    </location>
</feature>
<feature type="compositionally biased region" description="Low complexity" evidence="3">
    <location>
        <begin position="238"/>
        <end position="256"/>
    </location>
</feature>
<dbReference type="SUPFAM" id="SSF54928">
    <property type="entry name" value="RNA-binding domain, RBD"/>
    <property type="match status" value="1"/>
</dbReference>
<dbReference type="AlphaFoldDB" id="A0A165KRN7"/>
<evidence type="ECO:0000256" key="1">
    <source>
        <dbReference type="ARBA" id="ARBA00022884"/>
    </source>
</evidence>
<dbReference type="PROSITE" id="PS50102">
    <property type="entry name" value="RRM"/>
    <property type="match status" value="1"/>
</dbReference>
<feature type="region of interest" description="Disordered" evidence="3">
    <location>
        <begin position="147"/>
        <end position="188"/>
    </location>
</feature>
<dbReference type="PANTHER" id="PTHR48029">
    <property type="entry name" value="NUCLEOLAR PROTEIN 8"/>
    <property type="match status" value="1"/>
</dbReference>
<organism evidence="5 6">
    <name type="scientific">Exidia glandulosa HHB12029</name>
    <dbReference type="NCBI Taxonomy" id="1314781"/>
    <lineage>
        <taxon>Eukaryota</taxon>
        <taxon>Fungi</taxon>
        <taxon>Dikarya</taxon>
        <taxon>Basidiomycota</taxon>
        <taxon>Agaricomycotina</taxon>
        <taxon>Agaricomycetes</taxon>
        <taxon>Auriculariales</taxon>
        <taxon>Exidiaceae</taxon>
        <taxon>Exidia</taxon>
    </lineage>
</organism>
<dbReference type="STRING" id="1314781.A0A165KRN7"/>
<dbReference type="GO" id="GO:0003723">
    <property type="term" value="F:RNA binding"/>
    <property type="evidence" value="ECO:0007669"/>
    <property type="project" value="UniProtKB-UniRule"/>
</dbReference>
<dbReference type="EMBL" id="KV425938">
    <property type="protein sequence ID" value="KZV96763.1"/>
    <property type="molecule type" value="Genomic_DNA"/>
</dbReference>
<feature type="compositionally biased region" description="Acidic residues" evidence="3">
    <location>
        <begin position="223"/>
        <end position="237"/>
    </location>
</feature>
<evidence type="ECO:0000259" key="4">
    <source>
        <dbReference type="PROSITE" id="PS50102"/>
    </source>
</evidence>
<keyword evidence="6" id="KW-1185">Reference proteome</keyword>
<dbReference type="InParanoid" id="A0A165KRN7"/>
<keyword evidence="1 2" id="KW-0694">RNA-binding</keyword>
<feature type="region of interest" description="Disordered" evidence="3">
    <location>
        <begin position="473"/>
        <end position="498"/>
    </location>
</feature>
<feature type="region of interest" description="Disordered" evidence="3">
    <location>
        <begin position="310"/>
        <end position="371"/>
    </location>
</feature>
<dbReference type="OrthoDB" id="21643at2759"/>